<protein>
    <submittedName>
        <fullName evidence="1">Heat-inducible transcription repressor HrcA</fullName>
    </submittedName>
</protein>
<dbReference type="AlphaFoldDB" id="A0A1M6C5E5"/>
<accession>A0A1M6C5E5</accession>
<keyword evidence="2" id="KW-1185">Reference proteome</keyword>
<evidence type="ECO:0000313" key="2">
    <source>
        <dbReference type="Proteomes" id="UP000184529"/>
    </source>
</evidence>
<sequence length="236" mass="27121">MNLTQRRKEFLYKIINLFHHTGLPVHYATVAQALGVSKWTAYDILKELEKGDFLRREYTLSRGEKAPGRSMVVFRPTEKALQVLSPSNENIAKDLKAKKIEDWSLARERLLSIFDNLKNLNPQKIREELLEEMSRIELPVVFSAYTIALLVTHIHEMNSRGIAALKHILELAPKPELVLSLFAGSVIGTMLKNMKDAVNNKILACIRRFEDHISKCDNQERRLLASFLTEALQRSR</sequence>
<dbReference type="RefSeq" id="WP_072867279.1">
    <property type="nucleotide sequence ID" value="NZ_FQZM01000006.1"/>
</dbReference>
<dbReference type="SUPFAM" id="SSF46785">
    <property type="entry name" value="Winged helix' DNA-binding domain"/>
    <property type="match status" value="2"/>
</dbReference>
<dbReference type="InterPro" id="IPR036388">
    <property type="entry name" value="WH-like_DNA-bd_sf"/>
</dbReference>
<gene>
    <name evidence="1" type="ORF">SAMN02745219_00600</name>
</gene>
<dbReference type="OrthoDB" id="2381125at2"/>
<dbReference type="Gene3D" id="1.10.10.10">
    <property type="entry name" value="Winged helix-like DNA-binding domain superfamily/Winged helix DNA-binding domain"/>
    <property type="match status" value="1"/>
</dbReference>
<reference evidence="2" key="1">
    <citation type="submission" date="2016-11" db="EMBL/GenBank/DDBJ databases">
        <authorList>
            <person name="Varghese N."/>
            <person name="Submissions S."/>
        </authorList>
    </citation>
    <scope>NUCLEOTIDE SEQUENCE [LARGE SCALE GENOMIC DNA]</scope>
    <source>
        <strain evidence="2">DSM 16057</strain>
    </source>
</reference>
<dbReference type="InterPro" id="IPR036390">
    <property type="entry name" value="WH_DNA-bd_sf"/>
</dbReference>
<proteinExistence type="predicted"/>
<dbReference type="Proteomes" id="UP000184529">
    <property type="component" value="Unassembled WGS sequence"/>
</dbReference>
<dbReference type="EMBL" id="FQZM01000006">
    <property type="protein sequence ID" value="SHI56182.1"/>
    <property type="molecule type" value="Genomic_DNA"/>
</dbReference>
<evidence type="ECO:0000313" key="1">
    <source>
        <dbReference type="EMBL" id="SHI56182.1"/>
    </source>
</evidence>
<dbReference type="STRING" id="1121432.SAMN02745219_00600"/>
<name>A0A1M6C5E5_9FIRM</name>
<organism evidence="1 2">
    <name type="scientific">Desulfofundulus thermosubterraneus DSM 16057</name>
    <dbReference type="NCBI Taxonomy" id="1121432"/>
    <lineage>
        <taxon>Bacteria</taxon>
        <taxon>Bacillati</taxon>
        <taxon>Bacillota</taxon>
        <taxon>Clostridia</taxon>
        <taxon>Eubacteriales</taxon>
        <taxon>Peptococcaceae</taxon>
        <taxon>Desulfofundulus</taxon>
    </lineage>
</organism>